<dbReference type="Proteomes" id="UP001153761">
    <property type="component" value="Chromosome"/>
</dbReference>
<dbReference type="InterPro" id="IPR007374">
    <property type="entry name" value="ASCH_domain"/>
</dbReference>
<dbReference type="Gene3D" id="2.30.130.30">
    <property type="entry name" value="Hypothetical protein"/>
    <property type="match status" value="1"/>
</dbReference>
<evidence type="ECO:0000313" key="4">
    <source>
        <dbReference type="Proteomes" id="UP001153761"/>
    </source>
</evidence>
<accession>A0AAD1Q5H9</accession>
<dbReference type="SUPFAM" id="SSF88697">
    <property type="entry name" value="PUA domain-like"/>
    <property type="match status" value="1"/>
</dbReference>
<gene>
    <name evidence="2" type="primary">Trip4</name>
    <name evidence="2" type="ORF">PANO66_03287</name>
    <name evidence="3" type="ORF">PANO66_03318</name>
</gene>
<evidence type="ECO:0000313" key="3">
    <source>
        <dbReference type="EMBL" id="CAD5961515.1"/>
    </source>
</evidence>
<reference evidence="2" key="1">
    <citation type="submission" date="2020-09" db="EMBL/GenBank/DDBJ databases">
        <authorList>
            <person name="Blom J."/>
        </authorList>
    </citation>
    <scope>NUCLEOTIDE SEQUENCE</scope>
    <source>
        <strain evidence="2">No.66</strain>
    </source>
</reference>
<evidence type="ECO:0000313" key="2">
    <source>
        <dbReference type="EMBL" id="CAD5961049.1"/>
    </source>
</evidence>
<protein>
    <submittedName>
        <fullName evidence="2">Activating signal cointegrator 1</fullName>
    </submittedName>
</protein>
<dbReference type="EMBL" id="LR882963">
    <property type="protein sequence ID" value="CAD5961515.1"/>
    <property type="molecule type" value="Genomic_DNA"/>
</dbReference>
<organism evidence="2 4">
    <name type="scientific">Planktothrix agardhii</name>
    <name type="common">Oscillatoria agardhii</name>
    <dbReference type="NCBI Taxonomy" id="1160"/>
    <lineage>
        <taxon>Bacteria</taxon>
        <taxon>Bacillati</taxon>
        <taxon>Cyanobacteriota</taxon>
        <taxon>Cyanophyceae</taxon>
        <taxon>Oscillatoriophycideae</taxon>
        <taxon>Oscillatoriales</taxon>
        <taxon>Microcoleaceae</taxon>
        <taxon>Planktothrix</taxon>
    </lineage>
</organism>
<feature type="domain" description="ASCH" evidence="1">
    <location>
        <begin position="20"/>
        <end position="87"/>
    </location>
</feature>
<dbReference type="Pfam" id="PF04266">
    <property type="entry name" value="ASCH"/>
    <property type="match status" value="1"/>
</dbReference>
<evidence type="ECO:0000259" key="1">
    <source>
        <dbReference type="Pfam" id="PF04266"/>
    </source>
</evidence>
<dbReference type="AlphaFoldDB" id="A0AAD1Q5H9"/>
<dbReference type="RefSeq" id="WP_254032504.1">
    <property type="nucleotide sequence ID" value="NZ_LR882963.1"/>
</dbReference>
<sequence>MTDSSMLTETKLAPGEYKVITLWQPYATLIATGIKRYETRSWPTDYRGPLLIHAAKRPMGTDEMNLINRWRNDYPRLKISRNPEDYPLGAIVCKTELFNCLPAAYPPNFIEKAVGNWHPFRWAWFLTEIVPLDPIPARGYQGFWNYSHSENPHNAEFGS</sequence>
<dbReference type="InterPro" id="IPR015947">
    <property type="entry name" value="PUA-like_sf"/>
</dbReference>
<proteinExistence type="predicted"/>
<dbReference type="EMBL" id="LR882963">
    <property type="protein sequence ID" value="CAD5961049.1"/>
    <property type="molecule type" value="Genomic_DNA"/>
</dbReference>
<name>A0AAD1Q5H9_PLAAG</name>
<dbReference type="CDD" id="cd06554">
    <property type="entry name" value="ASCH_ASC-1_like"/>
    <property type="match status" value="1"/>
</dbReference>